<evidence type="ECO:0000256" key="4">
    <source>
        <dbReference type="ARBA" id="ARBA00022571"/>
    </source>
</evidence>
<evidence type="ECO:0000256" key="1">
    <source>
        <dbReference type="ARBA" id="ARBA00000985"/>
    </source>
</evidence>
<keyword evidence="4 5" id="KW-0055">Arginine biosynthesis</keyword>
<accession>A0A4Q7YQK1</accession>
<comment type="catalytic activity">
    <reaction evidence="1 5">
        <text>2-(N(omega)-L-arginino)succinate = fumarate + L-arginine</text>
        <dbReference type="Rhea" id="RHEA:24020"/>
        <dbReference type="ChEBI" id="CHEBI:29806"/>
        <dbReference type="ChEBI" id="CHEBI:32682"/>
        <dbReference type="ChEBI" id="CHEBI:57472"/>
        <dbReference type="EC" id="4.3.2.1"/>
    </reaction>
</comment>
<evidence type="ECO:0000259" key="7">
    <source>
        <dbReference type="Pfam" id="PF14698"/>
    </source>
</evidence>
<evidence type="ECO:0000256" key="2">
    <source>
        <dbReference type="ARBA" id="ARBA00004941"/>
    </source>
</evidence>
<dbReference type="SUPFAM" id="SSF48557">
    <property type="entry name" value="L-aspartase-like"/>
    <property type="match status" value="1"/>
</dbReference>
<dbReference type="InterPro" id="IPR024083">
    <property type="entry name" value="Fumarase/histidase_N"/>
</dbReference>
<dbReference type="Proteomes" id="UP000292958">
    <property type="component" value="Unassembled WGS sequence"/>
</dbReference>
<dbReference type="GO" id="GO:0004056">
    <property type="term" value="F:argininosuccinate lyase activity"/>
    <property type="evidence" value="ECO:0007669"/>
    <property type="project" value="UniProtKB-UniRule"/>
</dbReference>
<dbReference type="Gene3D" id="1.10.275.10">
    <property type="entry name" value="Fumarase/aspartase (N-terminal domain)"/>
    <property type="match status" value="1"/>
</dbReference>
<gene>
    <name evidence="5" type="primary">argH</name>
    <name evidence="8" type="ORF">BDD14_0361</name>
</gene>
<keyword evidence="5" id="KW-0963">Cytoplasm</keyword>
<dbReference type="FunFam" id="1.20.200.10:FF:000015">
    <property type="entry name" value="argininosuccinate lyase isoform X2"/>
    <property type="match status" value="1"/>
</dbReference>
<evidence type="ECO:0000259" key="6">
    <source>
        <dbReference type="Pfam" id="PF00206"/>
    </source>
</evidence>
<evidence type="ECO:0000313" key="9">
    <source>
        <dbReference type="Proteomes" id="UP000292958"/>
    </source>
</evidence>
<keyword evidence="5 8" id="KW-0456">Lyase</keyword>
<dbReference type="GO" id="GO:0005829">
    <property type="term" value="C:cytosol"/>
    <property type="evidence" value="ECO:0007669"/>
    <property type="project" value="TreeGrafter"/>
</dbReference>
<proteinExistence type="inferred from homology"/>
<dbReference type="PRINTS" id="PR00149">
    <property type="entry name" value="FUMRATELYASE"/>
</dbReference>
<reference evidence="8 9" key="1">
    <citation type="submission" date="2019-02" db="EMBL/GenBank/DDBJ databases">
        <title>Genomic Encyclopedia of Archaeal and Bacterial Type Strains, Phase II (KMG-II): from individual species to whole genera.</title>
        <authorList>
            <person name="Goeker M."/>
        </authorList>
    </citation>
    <scope>NUCLEOTIDE SEQUENCE [LARGE SCALE GENOMIC DNA]</scope>
    <source>
        <strain evidence="8 9">DSM 18101</strain>
    </source>
</reference>
<dbReference type="Pfam" id="PF00206">
    <property type="entry name" value="Lyase_1"/>
    <property type="match status" value="1"/>
</dbReference>
<feature type="domain" description="Argininosuccinate lyase C-terminal" evidence="7">
    <location>
        <begin position="384"/>
        <end position="451"/>
    </location>
</feature>
<keyword evidence="5" id="KW-0028">Amino-acid biosynthesis</keyword>
<dbReference type="InterPro" id="IPR029419">
    <property type="entry name" value="Arg_succ_lyase_C"/>
</dbReference>
<dbReference type="PRINTS" id="PR00145">
    <property type="entry name" value="ARGSUCLYASE"/>
</dbReference>
<name>A0A4Q7YQK1_9BACT</name>
<dbReference type="InterPro" id="IPR020557">
    <property type="entry name" value="Fumarate_lyase_CS"/>
</dbReference>
<evidence type="ECO:0000256" key="3">
    <source>
        <dbReference type="ARBA" id="ARBA00012338"/>
    </source>
</evidence>
<dbReference type="Gene3D" id="1.10.40.30">
    <property type="entry name" value="Fumarase/aspartase (C-terminal domain)"/>
    <property type="match status" value="1"/>
</dbReference>
<dbReference type="InterPro" id="IPR009049">
    <property type="entry name" value="Argininosuccinate_lyase"/>
</dbReference>
<dbReference type="NCBIfam" id="TIGR00838">
    <property type="entry name" value="argH"/>
    <property type="match status" value="1"/>
</dbReference>
<comment type="caution">
    <text evidence="8">The sequence shown here is derived from an EMBL/GenBank/DDBJ whole genome shotgun (WGS) entry which is preliminary data.</text>
</comment>
<dbReference type="Gene3D" id="1.20.200.10">
    <property type="entry name" value="Fumarase/aspartase (Central domain)"/>
    <property type="match status" value="1"/>
</dbReference>
<dbReference type="EMBL" id="SHKW01000001">
    <property type="protein sequence ID" value="RZU39035.1"/>
    <property type="molecule type" value="Genomic_DNA"/>
</dbReference>
<sequence length="499" mass="54205">MSKMWSGRFREPLDPAFESWQRSFPFDVRLLPQEVAASKAHARAIAAAGILTDTELSKMLDGLDRVIPLSVEEVTKLTPAESAQASLEANLAGIVALNPQAEDIHHFVELQLTKLIGDLALKLHTGRSRNEQIATDMRLFVRDAIDQTLDGLLAWREALVEQARSASDSVMPSYTHLQRAEPVLIAHWLLAYVAMLERDFTRLVDCRNRLNLCPLGSGAIAGATLALDRTIAAEALGFDGPTPNSMDATSDRDFALEFTQALSTLGLHISRFAEELTLYSTAEFGFLDLPERFSTGSSAMPQKKNPDLTELIRGKAGRLQGAALTLATIVKGLPLAYNKDLQEGQEPVFDAADTVLGILALLPGFTRALRFRTEAMKAAAEKGYLNAMAAATYLTYKGVPFRKAHEKIGQAVRLGLETGRELNQLTLEELRGFGEEFGADFFDAISLKATLDCHDVIGGTATHRVRDAVADASRRIASDTASLASKKSAKLGLESAALV</sequence>
<dbReference type="EC" id="4.3.2.1" evidence="3 5"/>
<protein>
    <recommendedName>
        <fullName evidence="3 5">Argininosuccinate lyase</fullName>
        <shortName evidence="5">ASAL</shortName>
        <ecNumber evidence="3 5">4.3.2.1</ecNumber>
    </recommendedName>
    <alternativeName>
        <fullName evidence="5">Arginosuccinase</fullName>
    </alternativeName>
</protein>
<dbReference type="UniPathway" id="UPA00068">
    <property type="reaction ID" value="UER00114"/>
</dbReference>
<organism evidence="8 9">
    <name type="scientific">Edaphobacter modestus</name>
    <dbReference type="NCBI Taxonomy" id="388466"/>
    <lineage>
        <taxon>Bacteria</taxon>
        <taxon>Pseudomonadati</taxon>
        <taxon>Acidobacteriota</taxon>
        <taxon>Terriglobia</taxon>
        <taxon>Terriglobales</taxon>
        <taxon>Acidobacteriaceae</taxon>
        <taxon>Edaphobacter</taxon>
    </lineage>
</organism>
<feature type="domain" description="Fumarate lyase N-terminal" evidence="6">
    <location>
        <begin position="7"/>
        <end position="321"/>
    </location>
</feature>
<evidence type="ECO:0000313" key="8">
    <source>
        <dbReference type="EMBL" id="RZU39035.1"/>
    </source>
</evidence>
<evidence type="ECO:0000256" key="5">
    <source>
        <dbReference type="HAMAP-Rule" id="MF_00006"/>
    </source>
</evidence>
<dbReference type="CDD" id="cd01359">
    <property type="entry name" value="Argininosuccinate_lyase"/>
    <property type="match status" value="1"/>
</dbReference>
<comment type="pathway">
    <text evidence="2 5">Amino-acid biosynthesis; L-arginine biosynthesis; L-arginine from L-ornithine and carbamoyl phosphate: step 3/3.</text>
</comment>
<dbReference type="InterPro" id="IPR008948">
    <property type="entry name" value="L-Aspartase-like"/>
</dbReference>
<dbReference type="PROSITE" id="PS00163">
    <property type="entry name" value="FUMARATE_LYASES"/>
    <property type="match status" value="1"/>
</dbReference>
<keyword evidence="9" id="KW-1185">Reference proteome</keyword>
<dbReference type="PANTHER" id="PTHR43814:SF1">
    <property type="entry name" value="ARGININOSUCCINATE LYASE"/>
    <property type="match status" value="1"/>
</dbReference>
<dbReference type="GO" id="GO:0042450">
    <property type="term" value="P:L-arginine biosynthetic process via ornithine"/>
    <property type="evidence" value="ECO:0007669"/>
    <property type="project" value="UniProtKB-UniRule"/>
</dbReference>
<comment type="similarity">
    <text evidence="5">Belongs to the lyase 1 family. Argininosuccinate lyase subfamily.</text>
</comment>
<dbReference type="InterPro" id="IPR022761">
    <property type="entry name" value="Fumarate_lyase_N"/>
</dbReference>
<dbReference type="Pfam" id="PF14698">
    <property type="entry name" value="ASL_C2"/>
    <property type="match status" value="1"/>
</dbReference>
<dbReference type="AlphaFoldDB" id="A0A4Q7YQK1"/>
<dbReference type="PANTHER" id="PTHR43814">
    <property type="entry name" value="ARGININOSUCCINATE LYASE"/>
    <property type="match status" value="1"/>
</dbReference>
<comment type="subcellular location">
    <subcellularLocation>
        <location evidence="5">Cytoplasm</location>
    </subcellularLocation>
</comment>
<dbReference type="InterPro" id="IPR000362">
    <property type="entry name" value="Fumarate_lyase_fam"/>
</dbReference>
<dbReference type="HAMAP" id="MF_00006">
    <property type="entry name" value="Arg_succ_lyase"/>
    <property type="match status" value="1"/>
</dbReference>